<evidence type="ECO:0000313" key="3">
    <source>
        <dbReference type="Proteomes" id="UP001320159"/>
    </source>
</evidence>
<dbReference type="PANTHER" id="PTHR36836">
    <property type="entry name" value="COLANIC ACID BIOSYNTHESIS PROTEIN WCAK"/>
    <property type="match status" value="1"/>
</dbReference>
<proteinExistence type="predicted"/>
<dbReference type="EMBL" id="PGCK01000013">
    <property type="protein sequence ID" value="MCD1296034.1"/>
    <property type="molecule type" value="Genomic_DNA"/>
</dbReference>
<gene>
    <name evidence="2" type="ORF">CUJ83_13605</name>
</gene>
<sequence length="428" mass="48156">MIKMKISIINNYPGFNKGNEALLNSILTSLNDKFPDAEFNVYTYDLELNYSIKKDYIRGIKVNFHRELGKIGINKKLIRTFLITVSLLLYRFPGNIKIFNGNGIKEFADSDLVISTGGDVLTEDYGPRSLYSCYLNILYGKLLKKPVVLYAESIGPFHNAINRRMSKIVLNKADLITLREELSEKNLKEIGVNDPIIKVTADSAFLLEPADENRIKEILNIEGPGIHPGPMIGFSVSSIISDYGFEGIENKSEKYEMYVRTISEAVDHITGKYDATVIFVPHVIHPRHDDRKVANDIKKHIKDISGCVLIEGDYKAEELKGIIGKCDLFIGSRMHSTIASTSMGVPTIALAYSQKMHGIIGKMLGQKKYVIDIKELDKDKLISKIDEAWSDRESIKKDLSARMEDVKNLSKQNAELVYGVMARLKKGI</sequence>
<reference evidence="2 3" key="1">
    <citation type="submission" date="2017-11" db="EMBL/GenBank/DDBJ databases">
        <title>Isolation and Characterization of Family Methanocellaceae Species from Potential Methane Hydrate Area Offshore Southwestern Taiwan.</title>
        <authorList>
            <person name="Zhang W.-L."/>
            <person name="Chen W.-C."/>
            <person name="Lai M.-C."/>
            <person name="Chen S.-C."/>
        </authorList>
    </citation>
    <scope>NUCLEOTIDE SEQUENCE [LARGE SCALE GENOMIC DNA]</scope>
    <source>
        <strain evidence="2 3">CWC-04</strain>
    </source>
</reference>
<dbReference type="SUPFAM" id="SSF53756">
    <property type="entry name" value="UDP-Glycosyltransferase/glycogen phosphorylase"/>
    <property type="match status" value="1"/>
</dbReference>
<dbReference type="InterPro" id="IPR007345">
    <property type="entry name" value="Polysacch_pyruvyl_Trfase"/>
</dbReference>
<protein>
    <recommendedName>
        <fullName evidence="1">Polysaccharide pyruvyl transferase domain-containing protein</fullName>
    </recommendedName>
</protein>
<dbReference type="PANTHER" id="PTHR36836:SF1">
    <property type="entry name" value="COLANIC ACID BIOSYNTHESIS PROTEIN WCAK"/>
    <property type="match status" value="1"/>
</dbReference>
<keyword evidence="3" id="KW-1185">Reference proteome</keyword>
<dbReference type="Pfam" id="PF04230">
    <property type="entry name" value="PS_pyruv_trans"/>
    <property type="match status" value="1"/>
</dbReference>
<dbReference type="Proteomes" id="UP001320159">
    <property type="component" value="Unassembled WGS sequence"/>
</dbReference>
<evidence type="ECO:0000259" key="1">
    <source>
        <dbReference type="Pfam" id="PF04230"/>
    </source>
</evidence>
<organism evidence="2 3">
    <name type="scientific">Methanooceanicella nereidis</name>
    <dbReference type="NCBI Taxonomy" id="2052831"/>
    <lineage>
        <taxon>Archaea</taxon>
        <taxon>Methanobacteriati</taxon>
        <taxon>Methanobacteriota</taxon>
        <taxon>Stenosarchaea group</taxon>
        <taxon>Methanomicrobia</taxon>
        <taxon>Methanocellales</taxon>
        <taxon>Methanocellaceae</taxon>
        <taxon>Methanooceanicella</taxon>
    </lineage>
</organism>
<evidence type="ECO:0000313" key="2">
    <source>
        <dbReference type="EMBL" id="MCD1296034.1"/>
    </source>
</evidence>
<accession>A0AAP2RET5</accession>
<dbReference type="AlphaFoldDB" id="A0AAP2RET5"/>
<feature type="domain" description="Polysaccharide pyruvyl transferase" evidence="1">
    <location>
        <begin position="16"/>
        <end position="353"/>
    </location>
</feature>
<name>A0AAP2RET5_9EURY</name>
<comment type="caution">
    <text evidence="2">The sequence shown here is derived from an EMBL/GenBank/DDBJ whole genome shotgun (WGS) entry which is preliminary data.</text>
</comment>